<dbReference type="InterPro" id="IPR027417">
    <property type="entry name" value="P-loop_NTPase"/>
</dbReference>
<keyword evidence="2" id="KW-0547">Nucleotide-binding</keyword>
<dbReference type="Proteomes" id="UP000233398">
    <property type="component" value="Unassembled WGS sequence"/>
</dbReference>
<name>A0A2N0VG31_9BACT</name>
<evidence type="ECO:0000256" key="5">
    <source>
        <dbReference type="ARBA" id="ARBA00022840"/>
    </source>
</evidence>
<dbReference type="GO" id="GO:0043139">
    <property type="term" value="F:5'-3' DNA helicase activity"/>
    <property type="evidence" value="ECO:0007669"/>
    <property type="project" value="TreeGrafter"/>
</dbReference>
<keyword evidence="4" id="KW-0347">Helicase</keyword>
<dbReference type="InterPro" id="IPR050534">
    <property type="entry name" value="Coronavir_polyprotein_1ab"/>
</dbReference>
<gene>
    <name evidence="8" type="ORF">CWD77_10855</name>
</gene>
<dbReference type="PANTHER" id="PTHR43788:SF8">
    <property type="entry name" value="DNA-BINDING PROTEIN SMUBP-2"/>
    <property type="match status" value="1"/>
</dbReference>
<evidence type="ECO:0000256" key="6">
    <source>
        <dbReference type="SAM" id="Coils"/>
    </source>
</evidence>
<dbReference type="AlphaFoldDB" id="A0A2N0VG31"/>
<organism evidence="8 9">
    <name type="scientific">Rhodohalobacter barkolensis</name>
    <dbReference type="NCBI Taxonomy" id="2053187"/>
    <lineage>
        <taxon>Bacteria</taxon>
        <taxon>Pseudomonadati</taxon>
        <taxon>Balneolota</taxon>
        <taxon>Balneolia</taxon>
        <taxon>Balneolales</taxon>
        <taxon>Balneolaceae</taxon>
        <taxon>Rhodohalobacter</taxon>
    </lineage>
</organism>
<dbReference type="InterPro" id="IPR003593">
    <property type="entry name" value="AAA+_ATPase"/>
</dbReference>
<dbReference type="SMART" id="SM00382">
    <property type="entry name" value="AAA"/>
    <property type="match status" value="1"/>
</dbReference>
<dbReference type="EMBL" id="PISP01000003">
    <property type="protein sequence ID" value="PKD43118.1"/>
    <property type="molecule type" value="Genomic_DNA"/>
</dbReference>
<protein>
    <recommendedName>
        <fullName evidence="7">AAA+ ATPase domain-containing protein</fullName>
    </recommendedName>
</protein>
<reference evidence="8 9" key="1">
    <citation type="submission" date="2017-11" db="EMBL/GenBank/DDBJ databases">
        <title>Rhodohalobacter 15182 sp. nov., isolated from a salt lake.</title>
        <authorList>
            <person name="Han S."/>
        </authorList>
    </citation>
    <scope>NUCLEOTIDE SEQUENCE [LARGE SCALE GENOMIC DNA]</scope>
    <source>
        <strain evidence="8 9">15182</strain>
    </source>
</reference>
<evidence type="ECO:0000259" key="7">
    <source>
        <dbReference type="SMART" id="SM00382"/>
    </source>
</evidence>
<keyword evidence="5" id="KW-0067">ATP-binding</keyword>
<dbReference type="CDD" id="cd18808">
    <property type="entry name" value="SF1_C_Upf1"/>
    <property type="match status" value="1"/>
</dbReference>
<dbReference type="Gene3D" id="3.40.50.300">
    <property type="entry name" value="P-loop containing nucleotide triphosphate hydrolases"/>
    <property type="match status" value="2"/>
</dbReference>
<keyword evidence="6" id="KW-0175">Coiled coil</keyword>
<dbReference type="GO" id="GO:0005524">
    <property type="term" value="F:ATP binding"/>
    <property type="evidence" value="ECO:0007669"/>
    <property type="project" value="UniProtKB-KW"/>
</dbReference>
<sequence>MDIKKLLDQAITALESEIETVREKPSSDVLFAGKREKVTASDSVNYKFESHQPAIRFAEEIKAMAGEKSWTVHPVSFEDKEVTLQFPEDVGSSISEVHVEWENDFILKKTLSEIAKLNSREKSELERLEHLFEPNGQAIPGPDEVDDDGMRNEAQLDAIRMSMNRRATFIWGPPGTGKTATLGYIIANYLKNGKKVLFASNTNRAVDVGLLSALDAIQKIGLNIPQHRITRFGEAALDASELEPILFSNQLEQTIRKRQEQAGEWIGLMERRKQALQAVEKRFRNGKQPTNNQELEMKLIEQKIEDAGGLEELEEKLEELSQVNDRAELWKKQLVATTLAKVCTSDLFHDLDFDAVVVDESSMANLPYMMVLAAHAKWHMVVVGDPMQLPPIALTSDRKSREFLEKDIFTTVSGADSSEALFRWHDEHPEFTAFFDTQYRLEESLADVISTVFYEGRLKTGKIQDQSLGELSDRAFHLVNTSKYGPFLEQKSGERGFKPINMVHQEVVERLLKNMGGRGIFMEDVGVIVPFRSAVYDLRNRLYEAGIRNVEVGTIHTFQGREKDYIIFDTVMSGEKQRGTKRHYSVRPLDEEKNGLSVPRLLNVAFSRSRKELVVIADMDHVERVYGGKFLGKLLKRIGG</sequence>
<proteinExistence type="inferred from homology"/>
<dbReference type="PANTHER" id="PTHR43788">
    <property type="entry name" value="DNA2/NAM7 HELICASE FAMILY MEMBER"/>
    <property type="match status" value="1"/>
</dbReference>
<evidence type="ECO:0000256" key="3">
    <source>
        <dbReference type="ARBA" id="ARBA00022801"/>
    </source>
</evidence>
<feature type="domain" description="AAA+ ATPase" evidence="7">
    <location>
        <begin position="164"/>
        <end position="409"/>
    </location>
</feature>
<comment type="similarity">
    <text evidence="1">Belongs to the DNA2/NAM7 helicase family.</text>
</comment>
<keyword evidence="9" id="KW-1185">Reference proteome</keyword>
<dbReference type="SUPFAM" id="SSF52540">
    <property type="entry name" value="P-loop containing nucleoside triphosphate hydrolases"/>
    <property type="match status" value="1"/>
</dbReference>
<dbReference type="OrthoDB" id="9757917at2"/>
<dbReference type="RefSeq" id="WP_101073592.1">
    <property type="nucleotide sequence ID" value="NZ_PISP01000003.1"/>
</dbReference>
<accession>A0A2N0VG31</accession>
<keyword evidence="3" id="KW-0378">Hydrolase</keyword>
<evidence type="ECO:0000256" key="4">
    <source>
        <dbReference type="ARBA" id="ARBA00022806"/>
    </source>
</evidence>
<evidence type="ECO:0000256" key="2">
    <source>
        <dbReference type="ARBA" id="ARBA00022741"/>
    </source>
</evidence>
<evidence type="ECO:0000313" key="8">
    <source>
        <dbReference type="EMBL" id="PKD43118.1"/>
    </source>
</evidence>
<dbReference type="Pfam" id="PF13086">
    <property type="entry name" value="AAA_11"/>
    <property type="match status" value="1"/>
</dbReference>
<evidence type="ECO:0000256" key="1">
    <source>
        <dbReference type="ARBA" id="ARBA00007913"/>
    </source>
</evidence>
<feature type="coiled-coil region" evidence="6">
    <location>
        <begin position="300"/>
        <end position="333"/>
    </location>
</feature>
<dbReference type="GO" id="GO:0016787">
    <property type="term" value="F:hydrolase activity"/>
    <property type="evidence" value="ECO:0007669"/>
    <property type="project" value="UniProtKB-KW"/>
</dbReference>
<evidence type="ECO:0000313" key="9">
    <source>
        <dbReference type="Proteomes" id="UP000233398"/>
    </source>
</evidence>
<dbReference type="InterPro" id="IPR041679">
    <property type="entry name" value="DNA2/NAM7-like_C"/>
</dbReference>
<comment type="caution">
    <text evidence="8">The sequence shown here is derived from an EMBL/GenBank/DDBJ whole genome shotgun (WGS) entry which is preliminary data.</text>
</comment>
<dbReference type="InterPro" id="IPR041677">
    <property type="entry name" value="DNA2/NAM7_AAA_11"/>
</dbReference>
<dbReference type="Pfam" id="PF13087">
    <property type="entry name" value="AAA_12"/>
    <property type="match status" value="1"/>
</dbReference>
<dbReference type="InterPro" id="IPR047187">
    <property type="entry name" value="SF1_C_Upf1"/>
</dbReference>